<dbReference type="RefSeq" id="WP_048848082.1">
    <property type="nucleotide sequence ID" value="NZ_BAMW01000078.1"/>
</dbReference>
<sequence>MAIESTEESAESRDFVTALARGLDVLRVCAGRPEGLTLSEVANFVALPRAAVRRSLITLVSTGYLFQTGRLFIPTTKVLSLSARVKDMPLPRLAQPILESLSKVLDESASLAVLDGKDILYIGRAEANRILSVDLSVGARLPAWCTSMGRVLLASLPEEERKQHIPDQLTMRTVHTIGDKSQLNGAFDSIRKQGFCILDQELELGLRSVAAPVYDSTGKVIAALNVGMHAARLSLDAVDENVVPAVVKAAQDLSEAIQLQNK</sequence>
<reference evidence="7 9" key="2">
    <citation type="submission" date="2019-07" db="EMBL/GenBank/DDBJ databases">
        <title>Whole genome shotgun sequence of Acetobacter indonesiensis NBRC 16471.</title>
        <authorList>
            <person name="Hosoyama A."/>
            <person name="Uohara A."/>
            <person name="Ohji S."/>
            <person name="Ichikawa N."/>
        </authorList>
    </citation>
    <scope>NUCLEOTIDE SEQUENCE [LARGE SCALE GENOMIC DNA]</scope>
    <source>
        <strain evidence="7 9">NBRC 16471</strain>
    </source>
</reference>
<evidence type="ECO:0000256" key="3">
    <source>
        <dbReference type="ARBA" id="ARBA00023163"/>
    </source>
</evidence>
<dbReference type="InterPro" id="IPR029016">
    <property type="entry name" value="GAF-like_dom_sf"/>
</dbReference>
<dbReference type="GO" id="GO:0003677">
    <property type="term" value="F:DNA binding"/>
    <property type="evidence" value="ECO:0007669"/>
    <property type="project" value="UniProtKB-KW"/>
</dbReference>
<dbReference type="InterPro" id="IPR005471">
    <property type="entry name" value="Tscrpt_reg_IclR_N"/>
</dbReference>
<evidence type="ECO:0000256" key="1">
    <source>
        <dbReference type="ARBA" id="ARBA00023015"/>
    </source>
</evidence>
<dbReference type="InterPro" id="IPR036390">
    <property type="entry name" value="WH_DNA-bd_sf"/>
</dbReference>
<reference evidence="6 8" key="1">
    <citation type="submission" date="2012-11" db="EMBL/GenBank/DDBJ databases">
        <title>Whole genome sequence of Acetobacter indonesiensis 5H-1.</title>
        <authorList>
            <person name="Azuma Y."/>
            <person name="Higashiura N."/>
            <person name="Hirakawa H."/>
            <person name="Matsushita K."/>
        </authorList>
    </citation>
    <scope>NUCLEOTIDE SEQUENCE [LARGE SCALE GENOMIC DNA]</scope>
    <source>
        <strain evidence="6 8">5H-1</strain>
    </source>
</reference>
<dbReference type="Gene3D" id="3.30.450.40">
    <property type="match status" value="1"/>
</dbReference>
<dbReference type="EMBL" id="BAMW01000078">
    <property type="protein sequence ID" value="GAN64495.1"/>
    <property type="molecule type" value="Genomic_DNA"/>
</dbReference>
<dbReference type="Proteomes" id="UP000032673">
    <property type="component" value="Unassembled WGS sequence"/>
</dbReference>
<comment type="caution">
    <text evidence="7">The sequence shown here is derived from an EMBL/GenBank/DDBJ whole genome shotgun (WGS) entry which is preliminary data.</text>
</comment>
<evidence type="ECO:0000313" key="6">
    <source>
        <dbReference type="EMBL" id="GAN64495.1"/>
    </source>
</evidence>
<dbReference type="InterPro" id="IPR036388">
    <property type="entry name" value="WH-like_DNA-bd_sf"/>
</dbReference>
<dbReference type="PROSITE" id="PS51078">
    <property type="entry name" value="ICLR_ED"/>
    <property type="match status" value="1"/>
</dbReference>
<dbReference type="Pfam" id="PF09339">
    <property type="entry name" value="HTH_IclR"/>
    <property type="match status" value="1"/>
</dbReference>
<feature type="domain" description="HTH iclR-type" evidence="4">
    <location>
        <begin position="16"/>
        <end position="75"/>
    </location>
</feature>
<accession>A0A6N3T4N8</accession>
<dbReference type="InterPro" id="IPR050707">
    <property type="entry name" value="HTH_MetabolicPath_Reg"/>
</dbReference>
<keyword evidence="3" id="KW-0804">Transcription</keyword>
<dbReference type="InterPro" id="IPR014757">
    <property type="entry name" value="Tscrpt_reg_IclR_C"/>
</dbReference>
<name>A0A6N3T4N8_9PROT</name>
<dbReference type="PROSITE" id="PS51077">
    <property type="entry name" value="HTH_ICLR"/>
    <property type="match status" value="1"/>
</dbReference>
<evidence type="ECO:0000313" key="9">
    <source>
        <dbReference type="Proteomes" id="UP000321104"/>
    </source>
</evidence>
<protein>
    <submittedName>
        <fullName evidence="6 7">Transcriptional regulator</fullName>
    </submittedName>
</protein>
<evidence type="ECO:0000313" key="7">
    <source>
        <dbReference type="EMBL" id="GEN04206.1"/>
    </source>
</evidence>
<dbReference type="EMBL" id="BJXQ01000014">
    <property type="protein sequence ID" value="GEN04206.1"/>
    <property type="molecule type" value="Genomic_DNA"/>
</dbReference>
<evidence type="ECO:0000259" key="5">
    <source>
        <dbReference type="PROSITE" id="PS51078"/>
    </source>
</evidence>
<evidence type="ECO:0000313" key="8">
    <source>
        <dbReference type="Proteomes" id="UP000032673"/>
    </source>
</evidence>
<dbReference type="AlphaFoldDB" id="A0A6N3T4N8"/>
<keyword evidence="8" id="KW-1185">Reference proteome</keyword>
<evidence type="ECO:0000259" key="4">
    <source>
        <dbReference type="PROSITE" id="PS51077"/>
    </source>
</evidence>
<dbReference type="SUPFAM" id="SSF46785">
    <property type="entry name" value="Winged helix' DNA-binding domain"/>
    <property type="match status" value="1"/>
</dbReference>
<dbReference type="Proteomes" id="UP000321104">
    <property type="component" value="Unassembled WGS sequence"/>
</dbReference>
<dbReference type="PANTHER" id="PTHR30136:SF34">
    <property type="entry name" value="TRANSCRIPTIONAL REGULATOR"/>
    <property type="match status" value="1"/>
</dbReference>
<dbReference type="GO" id="GO:0003700">
    <property type="term" value="F:DNA-binding transcription factor activity"/>
    <property type="evidence" value="ECO:0007669"/>
    <property type="project" value="TreeGrafter"/>
</dbReference>
<dbReference type="SMART" id="SM00346">
    <property type="entry name" value="HTH_ICLR"/>
    <property type="match status" value="1"/>
</dbReference>
<keyword evidence="2" id="KW-0238">DNA-binding</keyword>
<evidence type="ECO:0000256" key="2">
    <source>
        <dbReference type="ARBA" id="ARBA00023125"/>
    </source>
</evidence>
<dbReference type="PANTHER" id="PTHR30136">
    <property type="entry name" value="HELIX-TURN-HELIX TRANSCRIPTIONAL REGULATOR, ICLR FAMILY"/>
    <property type="match status" value="1"/>
</dbReference>
<keyword evidence="1" id="KW-0805">Transcription regulation</keyword>
<dbReference type="SUPFAM" id="SSF55781">
    <property type="entry name" value="GAF domain-like"/>
    <property type="match status" value="1"/>
</dbReference>
<organism evidence="7 9">
    <name type="scientific">Acetobacter indonesiensis</name>
    <dbReference type="NCBI Taxonomy" id="104101"/>
    <lineage>
        <taxon>Bacteria</taxon>
        <taxon>Pseudomonadati</taxon>
        <taxon>Pseudomonadota</taxon>
        <taxon>Alphaproteobacteria</taxon>
        <taxon>Acetobacterales</taxon>
        <taxon>Acetobacteraceae</taxon>
        <taxon>Acetobacter</taxon>
    </lineage>
</organism>
<dbReference type="Gene3D" id="1.10.10.10">
    <property type="entry name" value="Winged helix-like DNA-binding domain superfamily/Winged helix DNA-binding domain"/>
    <property type="match status" value="1"/>
</dbReference>
<dbReference type="Pfam" id="PF01614">
    <property type="entry name" value="IclR_C"/>
    <property type="match status" value="1"/>
</dbReference>
<feature type="domain" description="IclR-ED" evidence="5">
    <location>
        <begin position="77"/>
        <end position="259"/>
    </location>
</feature>
<gene>
    <name evidence="7" type="primary">pcaR</name>
    <name evidence="6" type="ORF">Abin_081_026</name>
    <name evidence="7" type="ORF">AIN02nite_22310</name>
</gene>
<dbReference type="GO" id="GO:0045892">
    <property type="term" value="P:negative regulation of DNA-templated transcription"/>
    <property type="evidence" value="ECO:0007669"/>
    <property type="project" value="TreeGrafter"/>
</dbReference>
<proteinExistence type="predicted"/>